<dbReference type="EMBL" id="QDEB01120838">
    <property type="protein sequence ID" value="RZB40241.1"/>
    <property type="molecule type" value="Genomic_DNA"/>
</dbReference>
<evidence type="ECO:0000256" key="3">
    <source>
        <dbReference type="ARBA" id="ARBA00022737"/>
    </source>
</evidence>
<name>A0A482VAT2_ASBVE</name>
<dbReference type="Gene3D" id="3.40.50.1820">
    <property type="entry name" value="alpha/beta hydrolase"/>
    <property type="match status" value="2"/>
</dbReference>
<dbReference type="GO" id="GO:0007154">
    <property type="term" value="P:cell communication"/>
    <property type="evidence" value="ECO:0007669"/>
    <property type="project" value="InterPro"/>
</dbReference>
<dbReference type="GO" id="GO:0048731">
    <property type="term" value="P:system development"/>
    <property type="evidence" value="ECO:0007669"/>
    <property type="project" value="UniProtKB-ARBA"/>
</dbReference>
<keyword evidence="3" id="KW-0677">Repeat</keyword>
<dbReference type="CDD" id="cd00055">
    <property type="entry name" value="EGF_Lam"/>
    <property type="match status" value="1"/>
</dbReference>
<dbReference type="Pfam" id="PF01414">
    <property type="entry name" value="DSL"/>
    <property type="match status" value="1"/>
</dbReference>
<keyword evidence="2" id="KW-0245">EGF-like domain</keyword>
<evidence type="ECO:0000256" key="2">
    <source>
        <dbReference type="ARBA" id="ARBA00022536"/>
    </source>
</evidence>
<evidence type="ECO:0000256" key="1">
    <source>
        <dbReference type="ARBA" id="ARBA00022473"/>
    </source>
</evidence>
<feature type="domain" description="EGF-like" evidence="6">
    <location>
        <begin position="649"/>
        <end position="660"/>
    </location>
</feature>
<dbReference type="PANTHER" id="PTHR11005">
    <property type="entry name" value="LYSOSOMAL ACID LIPASE-RELATED"/>
    <property type="match status" value="1"/>
</dbReference>
<dbReference type="Gene3D" id="2.10.25.10">
    <property type="entry name" value="Laminin"/>
    <property type="match status" value="2"/>
</dbReference>
<dbReference type="FunFam" id="3.40.50.1820:FF:000632">
    <property type="entry name" value="Protein CBR-LIPL-6"/>
    <property type="match status" value="1"/>
</dbReference>
<dbReference type="AlphaFoldDB" id="A0A482VAT2"/>
<keyword evidence="1" id="KW-0217">Developmental protein</keyword>
<dbReference type="GO" id="GO:0006629">
    <property type="term" value="P:lipid metabolic process"/>
    <property type="evidence" value="ECO:0007669"/>
    <property type="project" value="InterPro"/>
</dbReference>
<organism evidence="8 9">
    <name type="scientific">Asbolus verrucosus</name>
    <name type="common">Desert ironclad beetle</name>
    <dbReference type="NCBI Taxonomy" id="1661398"/>
    <lineage>
        <taxon>Eukaryota</taxon>
        <taxon>Metazoa</taxon>
        <taxon>Ecdysozoa</taxon>
        <taxon>Arthropoda</taxon>
        <taxon>Hexapoda</taxon>
        <taxon>Insecta</taxon>
        <taxon>Pterygota</taxon>
        <taxon>Neoptera</taxon>
        <taxon>Endopterygota</taxon>
        <taxon>Coleoptera</taxon>
        <taxon>Polyphaga</taxon>
        <taxon>Cucujiformia</taxon>
        <taxon>Tenebrionidae</taxon>
        <taxon>Pimeliinae</taxon>
        <taxon>Asbolus</taxon>
    </lineage>
</organism>
<keyword evidence="9" id="KW-1185">Reference proteome</keyword>
<evidence type="ECO:0000259" key="7">
    <source>
        <dbReference type="PROSITE" id="PS01186"/>
    </source>
</evidence>
<dbReference type="Pfam" id="PF04083">
    <property type="entry name" value="Abhydro_lipase"/>
    <property type="match status" value="2"/>
</dbReference>
<dbReference type="Gene3D" id="2.10.25.140">
    <property type="match status" value="1"/>
</dbReference>
<dbReference type="InterPro" id="IPR001774">
    <property type="entry name" value="DSL"/>
</dbReference>
<dbReference type="FunFam" id="2.10.25.140:FF:000002">
    <property type="entry name" value="Delta-like protein"/>
    <property type="match status" value="1"/>
</dbReference>
<dbReference type="GO" id="GO:0016020">
    <property type="term" value="C:membrane"/>
    <property type="evidence" value="ECO:0007669"/>
    <property type="project" value="InterPro"/>
</dbReference>
<feature type="chain" id="PRO_5019849913" description="EGF-like domain-containing protein" evidence="5">
    <location>
        <begin position="19"/>
        <end position="747"/>
    </location>
</feature>
<dbReference type="PROSITE" id="PS01186">
    <property type="entry name" value="EGF_2"/>
    <property type="match status" value="1"/>
</dbReference>
<keyword evidence="5" id="KW-0732">Signal</keyword>
<feature type="non-terminal residue" evidence="8">
    <location>
        <position position="747"/>
    </location>
</feature>
<dbReference type="OrthoDB" id="6130531at2759"/>
<dbReference type="InterPro" id="IPR006693">
    <property type="entry name" value="AB_hydrolase_lipase"/>
</dbReference>
<dbReference type="Proteomes" id="UP000292052">
    <property type="component" value="Unassembled WGS sequence"/>
</dbReference>
<dbReference type="InterPro" id="IPR029058">
    <property type="entry name" value="AB_hydrolase_fold"/>
</dbReference>
<evidence type="ECO:0000256" key="5">
    <source>
        <dbReference type="SAM" id="SignalP"/>
    </source>
</evidence>
<dbReference type="GO" id="GO:0048513">
    <property type="term" value="P:animal organ development"/>
    <property type="evidence" value="ECO:0007669"/>
    <property type="project" value="UniProtKB-ARBA"/>
</dbReference>
<proteinExistence type="predicted"/>
<dbReference type="Pfam" id="PF21700">
    <property type="entry name" value="EGF_DL_JAG"/>
    <property type="match status" value="1"/>
</dbReference>
<protein>
    <recommendedName>
        <fullName evidence="6 7">EGF-like domain-containing protein</fullName>
    </recommendedName>
</protein>
<sequence length="747" mass="85091">MLVLLVLLGCLFIGSYSAKNNTCPTFQDYYTVRQNPNCWYNPIAELNAPATIKFFGYPLIEYKVLTKDGYILTMYRIPSLNPRAKHYPVYVQHGLVASSHYFLGLGKNSLPFVLADAGYDVWLGNYRGAPYSEGHVNLTVYDNDYWEHSMDEVVRYDFPALFDTILKHTDPHGKILYVGHSLGTTLAMMYGAEFPEIANRTLRVMVFMSPAYTLTHMKSPYAKAAPFGTAIIPGIIRLNGYPLIEYKVPTQDGYILKMFRIPSDNVRNPNAKNHPVYLQHGLVATCANFLAFVLADAGYDVWLGNYRGTQYSEGHVNITVYDQKFWEHSMDEVVNYDLPALFRTILAHSEPNSKIIFIGHSLGSTLALMYGAEYPEIAGKIMKLFLFMSPAYTLSNIKSPYKMGVPYGHAVVNIVRNLEMFRIVSQAEPLGRLTRTFCLESPPLMQFCLQLYNLFYGPNTQMGPPKTVENFRFQEIIPVYFNQLPGGTALRILNHAADLVLGNFRKYNFVDKNFEIYGQWEPPIYDIKKLQVPVYLFYSTQDWATTEEDTLNLWWHLPEHARYGLKKIDVPKFNHIDFVFGRHARTLVYDDLVKACEIPTAQNEHSHYLCDDDGEVKCLPGWTGDLCDVPKCRPGCDPLQGYCNRPGECLCKLGYYGEKCNKCIPLPGCQHGYCNRYVPKLVIRKEATVENQANMQSCVNGNCTRPWECNCKKGWGGMLCDEELNYCENNPDTCKNGAKCISLIKEE</sequence>
<evidence type="ECO:0000313" key="9">
    <source>
        <dbReference type="Proteomes" id="UP000292052"/>
    </source>
</evidence>
<reference evidence="8 9" key="1">
    <citation type="submission" date="2017-03" db="EMBL/GenBank/DDBJ databases">
        <title>Genome of the blue death feigning beetle - Asbolus verrucosus.</title>
        <authorList>
            <person name="Rider S.D."/>
        </authorList>
    </citation>
    <scope>NUCLEOTIDE SEQUENCE [LARGE SCALE GENOMIC DNA]</scope>
    <source>
        <strain evidence="8">Butters</strain>
        <tissue evidence="8">Head and leg muscle</tissue>
    </source>
</reference>
<evidence type="ECO:0000259" key="6">
    <source>
        <dbReference type="PROSITE" id="PS00022"/>
    </source>
</evidence>
<evidence type="ECO:0000313" key="8">
    <source>
        <dbReference type="EMBL" id="RZB40241.1"/>
    </source>
</evidence>
<accession>A0A482VAT2</accession>
<keyword evidence="4" id="KW-1015">Disulfide bond</keyword>
<comment type="caution">
    <text evidence="8">The sequence shown here is derived from an EMBL/GenBank/DDBJ whole genome shotgun (WGS) entry which is preliminary data.</text>
</comment>
<gene>
    <name evidence="8" type="ORF">BDFB_003922</name>
</gene>
<evidence type="ECO:0000256" key="4">
    <source>
        <dbReference type="ARBA" id="ARBA00023157"/>
    </source>
</evidence>
<dbReference type="PROSITE" id="PS00022">
    <property type="entry name" value="EGF_1"/>
    <property type="match status" value="2"/>
</dbReference>
<dbReference type="InterPro" id="IPR000742">
    <property type="entry name" value="EGF"/>
</dbReference>
<feature type="domain" description="EGF-like" evidence="6 7">
    <location>
        <begin position="709"/>
        <end position="720"/>
    </location>
</feature>
<dbReference type="InterPro" id="IPR002049">
    <property type="entry name" value="LE_dom"/>
</dbReference>
<dbReference type="SUPFAM" id="SSF53474">
    <property type="entry name" value="alpha/beta-Hydrolases"/>
    <property type="match status" value="2"/>
</dbReference>
<feature type="signal peptide" evidence="5">
    <location>
        <begin position="1"/>
        <end position="18"/>
    </location>
</feature>